<accession>F9WPY8</accession>
<organism evidence="2 3">
    <name type="scientific">Trypanosoma vivax (strain Y486)</name>
    <dbReference type="NCBI Taxonomy" id="1055687"/>
    <lineage>
        <taxon>Eukaryota</taxon>
        <taxon>Discoba</taxon>
        <taxon>Euglenozoa</taxon>
        <taxon>Kinetoplastea</taxon>
        <taxon>Metakinetoplastina</taxon>
        <taxon>Trypanosomatida</taxon>
        <taxon>Trypanosomatidae</taxon>
        <taxon>Trypanosoma</taxon>
        <taxon>Duttonella</taxon>
    </lineage>
</organism>
<feature type="compositionally biased region" description="Basic and acidic residues" evidence="1">
    <location>
        <begin position="469"/>
        <end position="483"/>
    </location>
</feature>
<dbReference type="AlphaFoldDB" id="F9WPY8"/>
<dbReference type="EMBL" id="CAEX01003827">
    <property type="protein sequence ID" value="CCD19615.1"/>
    <property type="molecule type" value="Genomic_DNA"/>
</dbReference>
<evidence type="ECO:0000313" key="2">
    <source>
        <dbReference type="EMBL" id="CCD19615.1"/>
    </source>
</evidence>
<feature type="region of interest" description="Disordered" evidence="1">
    <location>
        <begin position="450"/>
        <end position="501"/>
    </location>
</feature>
<dbReference type="SUPFAM" id="SSF58087">
    <property type="entry name" value="Variant surface glycoprotein (N-terminal domain)"/>
    <property type="match status" value="1"/>
</dbReference>
<evidence type="ECO:0000256" key="1">
    <source>
        <dbReference type="SAM" id="MobiDB-lite"/>
    </source>
</evidence>
<dbReference type="VEuPathDB" id="TriTrypDB:TvY486_0023210"/>
<gene>
    <name evidence="2" type="ORF">TvY486_0023210</name>
</gene>
<name>F9WPY8_TRYVY</name>
<dbReference type="Proteomes" id="UP000009027">
    <property type="component" value="Unassembled WGS sequence"/>
</dbReference>
<protein>
    <recommendedName>
        <fullName evidence="4">Variant surface glycoprotein</fullName>
    </recommendedName>
</protein>
<sequence length="527" mass="54847">MRGRAGAIAQACGRQTDAQQGRAVYRRHGERRWRRCTLRHARLAQRRHRGVRTSVSWREGMRLQWLAVGCVALVALCKEAACDAQHLTMPQANAKAVCAGSSALKGLARWLTSATEEALNNATREAAEASARAATATRWAAVATGAAKRIAQALAQHRQSLAKAADALASSAKDTRDLADAAARKAMRLAGQIDGMMLTLATYSSGSNSGSNNALCISAGTGLTGSGGLDNDKFQGNSDTKITAALSTIGSCLETEAQAKTPTEVKAALDANFITPFDGMGHSSGIKFVGAGTADEGCNLLSGHQRNSANGALFTTASGAYPFAVLGGLWTVTAKTANQGIALVMAKKGSSTTFLDTSKKTATVTLKAISSSTTTTAVTSANEHPDIGAMLAEAEKVEKWLNGTAAEDGTREALIKAARDKDNAIFEVKGSGHSGKKTVAEWEAALMAESTRAPQAHKQTQPDTESEEKEATGDMNAEGKETTEGQQGSRPTAGGPSKQHAGKINRPVLCILLLCGGLAAHIGKSTE</sequence>
<reference evidence="2 3" key="1">
    <citation type="journal article" date="2012" name="Proc. Natl. Acad. Sci. U.S.A.">
        <title>Antigenic diversity is generated by distinct evolutionary mechanisms in African trypanosome species.</title>
        <authorList>
            <person name="Jackson A.P."/>
            <person name="Berry A."/>
            <person name="Aslett M."/>
            <person name="Allison H.C."/>
            <person name="Burton P."/>
            <person name="Vavrova-Anderson J."/>
            <person name="Brown R."/>
            <person name="Browne H."/>
            <person name="Corton N."/>
            <person name="Hauser H."/>
            <person name="Gamble J."/>
            <person name="Gilderthorp R."/>
            <person name="Marcello L."/>
            <person name="McQuillan J."/>
            <person name="Otto T.D."/>
            <person name="Quail M.A."/>
            <person name="Sanders M.J."/>
            <person name="van Tonder A."/>
            <person name="Ginger M.L."/>
            <person name="Field M.C."/>
            <person name="Barry J.D."/>
            <person name="Hertz-Fowler C."/>
            <person name="Berriman M."/>
        </authorList>
    </citation>
    <scope>NUCLEOTIDE SEQUENCE</scope>
    <source>
        <strain evidence="2 3">Y486</strain>
    </source>
</reference>
<evidence type="ECO:0008006" key="4">
    <source>
        <dbReference type="Google" id="ProtNLM"/>
    </source>
</evidence>
<proteinExistence type="predicted"/>
<evidence type="ECO:0000313" key="3">
    <source>
        <dbReference type="Proteomes" id="UP000009027"/>
    </source>
</evidence>
<keyword evidence="3" id="KW-1185">Reference proteome</keyword>